<evidence type="ECO:0000259" key="7">
    <source>
        <dbReference type="PROSITE" id="PS50909"/>
    </source>
</evidence>
<dbReference type="Gene3D" id="1.25.40.90">
    <property type="match status" value="1"/>
</dbReference>
<dbReference type="InterPro" id="IPR008942">
    <property type="entry name" value="ENTH_VHS"/>
</dbReference>
<keyword evidence="9" id="KW-1185">Reference proteome</keyword>
<dbReference type="GO" id="GO:0007165">
    <property type="term" value="P:signal transduction"/>
    <property type="evidence" value="ECO:0007669"/>
    <property type="project" value="TreeGrafter"/>
</dbReference>
<dbReference type="GeneTree" id="ENSGT00940000156940"/>
<dbReference type="InterPro" id="IPR014645">
    <property type="entry name" value="TOM1"/>
</dbReference>
<feature type="domain" description="VHS" evidence="6">
    <location>
        <begin position="20"/>
        <end position="152"/>
    </location>
</feature>
<evidence type="ECO:0000256" key="4">
    <source>
        <dbReference type="PIRNR" id="PIRNR036948"/>
    </source>
</evidence>
<dbReference type="GO" id="GO:0030276">
    <property type="term" value="F:clathrin binding"/>
    <property type="evidence" value="ECO:0007669"/>
    <property type="project" value="TreeGrafter"/>
</dbReference>
<dbReference type="Pfam" id="PF00790">
    <property type="entry name" value="VHS"/>
    <property type="match status" value="1"/>
</dbReference>
<dbReference type="PANTHER" id="PTHR13856:SF31">
    <property type="entry name" value="TOM1-LIKE PROTEIN 2"/>
    <property type="match status" value="1"/>
</dbReference>
<feature type="domain" description="GAT" evidence="7">
    <location>
        <begin position="214"/>
        <end position="302"/>
    </location>
</feature>
<evidence type="ECO:0000313" key="9">
    <source>
        <dbReference type="Proteomes" id="UP000472265"/>
    </source>
</evidence>
<evidence type="ECO:0000256" key="3">
    <source>
        <dbReference type="ARBA" id="ARBA00022927"/>
    </source>
</evidence>
<evidence type="ECO:0000256" key="2">
    <source>
        <dbReference type="ARBA" id="ARBA00022448"/>
    </source>
</evidence>
<proteinExistence type="inferred from homology"/>
<evidence type="ECO:0000259" key="6">
    <source>
        <dbReference type="PROSITE" id="PS50179"/>
    </source>
</evidence>
<dbReference type="InterPro" id="IPR038425">
    <property type="entry name" value="GAT_sf"/>
</dbReference>
<dbReference type="GO" id="GO:0043130">
    <property type="term" value="F:ubiquitin binding"/>
    <property type="evidence" value="ECO:0007669"/>
    <property type="project" value="InterPro"/>
</dbReference>
<reference evidence="8" key="2">
    <citation type="submission" date="2025-08" db="UniProtKB">
        <authorList>
            <consortium name="Ensembl"/>
        </authorList>
    </citation>
    <scope>IDENTIFICATION</scope>
</reference>
<dbReference type="SUPFAM" id="SSF48464">
    <property type="entry name" value="ENTH/VHS domain"/>
    <property type="match status" value="1"/>
</dbReference>
<name>A0A671XTU7_SPAAU</name>
<dbReference type="InterPro" id="IPR002014">
    <property type="entry name" value="VHS_dom"/>
</dbReference>
<evidence type="ECO:0000313" key="8">
    <source>
        <dbReference type="Ensembl" id="ENSSAUP00010054475.1"/>
    </source>
</evidence>
<keyword evidence="3 4" id="KW-0653">Protein transport</keyword>
<feature type="compositionally biased region" description="Polar residues" evidence="5">
    <location>
        <begin position="199"/>
        <end position="209"/>
    </location>
</feature>
<dbReference type="CDD" id="cd14238">
    <property type="entry name" value="GAT_TM1L2"/>
    <property type="match status" value="1"/>
</dbReference>
<feature type="compositionally biased region" description="Basic and acidic residues" evidence="5">
    <location>
        <begin position="507"/>
        <end position="519"/>
    </location>
</feature>
<dbReference type="PROSITE" id="PS50179">
    <property type="entry name" value="VHS"/>
    <property type="match status" value="1"/>
</dbReference>
<dbReference type="SMART" id="SM00288">
    <property type="entry name" value="VHS"/>
    <property type="match status" value="1"/>
</dbReference>
<dbReference type="FunFam" id="1.25.40.90:FF:000003">
    <property type="entry name" value="TOM1-like protein 2 isoform X1"/>
    <property type="match status" value="1"/>
</dbReference>
<feature type="region of interest" description="Disordered" evidence="5">
    <location>
        <begin position="183"/>
        <end position="209"/>
    </location>
</feature>
<feature type="region of interest" description="Disordered" evidence="5">
    <location>
        <begin position="480"/>
        <end position="519"/>
    </location>
</feature>
<dbReference type="Pfam" id="PF03127">
    <property type="entry name" value="GAT"/>
    <property type="match status" value="1"/>
</dbReference>
<feature type="region of interest" description="Disordered" evidence="5">
    <location>
        <begin position="311"/>
        <end position="357"/>
    </location>
</feature>
<comment type="similarity">
    <text evidence="1 4">Belongs to the TOM1 family.</text>
</comment>
<organism evidence="8 9">
    <name type="scientific">Sparus aurata</name>
    <name type="common">Gilthead sea bream</name>
    <dbReference type="NCBI Taxonomy" id="8175"/>
    <lineage>
        <taxon>Eukaryota</taxon>
        <taxon>Metazoa</taxon>
        <taxon>Chordata</taxon>
        <taxon>Craniata</taxon>
        <taxon>Vertebrata</taxon>
        <taxon>Euteleostomi</taxon>
        <taxon>Actinopterygii</taxon>
        <taxon>Neopterygii</taxon>
        <taxon>Teleostei</taxon>
        <taxon>Neoteleostei</taxon>
        <taxon>Acanthomorphata</taxon>
        <taxon>Eupercaria</taxon>
        <taxon>Spariformes</taxon>
        <taxon>Sparidae</taxon>
        <taxon>Sparus</taxon>
    </lineage>
</organism>
<accession>A0A671XTU7</accession>
<keyword evidence="2 4" id="KW-0813">Transport</keyword>
<dbReference type="Ensembl" id="ENSSAUT00010057250.1">
    <property type="protein sequence ID" value="ENSSAUP00010054475.1"/>
    <property type="gene ID" value="ENSSAUG00010022379.1"/>
</dbReference>
<reference evidence="8" key="1">
    <citation type="submission" date="2021-04" db="EMBL/GenBank/DDBJ databases">
        <authorList>
            <consortium name="Wellcome Sanger Institute Data Sharing"/>
        </authorList>
    </citation>
    <scope>NUCLEOTIDE SEQUENCE [LARGE SCALE GENOMIC DNA]</scope>
</reference>
<gene>
    <name evidence="8" type="primary">TOM1L2</name>
</gene>
<dbReference type="AlphaFoldDB" id="A0A671XTU7"/>
<dbReference type="GO" id="GO:0016020">
    <property type="term" value="C:membrane"/>
    <property type="evidence" value="ECO:0007669"/>
    <property type="project" value="TreeGrafter"/>
</dbReference>
<dbReference type="Proteomes" id="UP000472265">
    <property type="component" value="Chromosome 23"/>
</dbReference>
<evidence type="ECO:0000256" key="1">
    <source>
        <dbReference type="ARBA" id="ARBA00007708"/>
    </source>
</evidence>
<dbReference type="GO" id="GO:0015031">
    <property type="term" value="P:protein transport"/>
    <property type="evidence" value="ECO:0007669"/>
    <property type="project" value="UniProtKB-UniRule"/>
</dbReference>
<sequence>MEFLLGNPYSTPVGQCIERATDGGLQNEDWTLNMEICDIINETEEGPKDAMRALKKRLSGNKNYREVMLALTVVETCVKNCGHRFHVQVANRDFIDGVLVKIISPKNNPPTIVQDKVLALIQAWADAFRSSPDLTGVVHIYEELKRKGIEFPMADLDALSPIHTPQRGTPEVDPAMIKYLAPASPAAGTPKPSPSPPSVTQEPQMPSPITATPEQIARLRSELDVVRGNTKVMSEMLTEMVPGQEDPSDLELLQELNRTCRAMQQRVVELISRVSNEEVTEELLHVNDDLNNIFLRYERYERYRSGRAAQNNGTLNEATEDNLIDLGPGSPAVVTPRITSSPQAHSPAGATASPAHNPVAASLSTALAGLDVASDSVSGTLSSLPGRNQDDFDMFAHTRSSSLADQRKNVKYEDPQALGGLVSALDVRQQNTGGLRVKGDDNPADQELPIDSWLITQGMKGDAAEEGVTSEEFDKFLEERAKVADTLPSPPGANPAHPARAPSSSQKKAERTEDALFAL</sequence>
<dbReference type="PIRSF" id="PIRSF036948">
    <property type="entry name" value="TOM1"/>
    <property type="match status" value="1"/>
</dbReference>
<dbReference type="GO" id="GO:0005768">
    <property type="term" value="C:endosome"/>
    <property type="evidence" value="ECO:0007669"/>
    <property type="project" value="TreeGrafter"/>
</dbReference>
<dbReference type="Gene3D" id="1.20.58.160">
    <property type="match status" value="1"/>
</dbReference>
<dbReference type="GO" id="GO:0035091">
    <property type="term" value="F:phosphatidylinositol binding"/>
    <property type="evidence" value="ECO:0007669"/>
    <property type="project" value="InterPro"/>
</dbReference>
<dbReference type="InterPro" id="IPR004152">
    <property type="entry name" value="GAT_dom"/>
</dbReference>
<dbReference type="PANTHER" id="PTHR13856">
    <property type="entry name" value="VHS DOMAIN CONTAINING PROTEIN FAMILY"/>
    <property type="match status" value="1"/>
</dbReference>
<evidence type="ECO:0000256" key="5">
    <source>
        <dbReference type="SAM" id="MobiDB-lite"/>
    </source>
</evidence>
<protein>
    <submittedName>
        <fullName evidence="8">Target of myb1 like 2 membrane trafficking protein</fullName>
    </submittedName>
</protein>
<dbReference type="PROSITE" id="PS50909">
    <property type="entry name" value="GAT"/>
    <property type="match status" value="1"/>
</dbReference>
<reference evidence="8" key="3">
    <citation type="submission" date="2025-09" db="UniProtKB">
        <authorList>
            <consortium name="Ensembl"/>
        </authorList>
    </citation>
    <scope>IDENTIFICATION</scope>
</reference>
<dbReference type="FunFam" id="1.20.58.160:FF:000001">
    <property type="entry name" value="TOM1-like protein 2 isoform X1"/>
    <property type="match status" value="1"/>
</dbReference>
<dbReference type="SUPFAM" id="SSF89009">
    <property type="entry name" value="GAT-like domain"/>
    <property type="match status" value="1"/>
</dbReference>